<evidence type="ECO:0000313" key="1">
    <source>
        <dbReference type="EMBL" id="TGK67084.1"/>
    </source>
</evidence>
<name>A0A6N4PTC3_9LEPT</name>
<reference evidence="1" key="1">
    <citation type="journal article" date="2019" name="PLoS Negl. Trop. Dis.">
        <title>Revisiting the worldwide diversity of Leptospira species in the environment.</title>
        <authorList>
            <person name="Vincent A.T."/>
            <person name="Schiettekatte O."/>
            <person name="Bourhy P."/>
            <person name="Veyrier F.J."/>
            <person name="Picardeau M."/>
        </authorList>
    </citation>
    <scope>NUCLEOTIDE SEQUENCE [LARGE SCALE GENOMIC DNA]</scope>
    <source>
        <strain evidence="1">201800293</strain>
    </source>
</reference>
<keyword evidence="2" id="KW-1185">Reference proteome</keyword>
<gene>
    <name evidence="1" type="ORF">EHQ18_18470</name>
</gene>
<dbReference type="EMBL" id="RQFF01000037">
    <property type="protein sequence ID" value="TGK67084.1"/>
    <property type="molecule type" value="Genomic_DNA"/>
</dbReference>
<protein>
    <submittedName>
        <fullName evidence="1">Phage morphogenesis protein</fullName>
    </submittedName>
</protein>
<accession>A0A6N4PTC3</accession>
<sequence>MMSVTDSFGPMLLRAAKKGSKVLEKTQAKNAAILQANIIKGIRSQKYRTNWPELSEATKERKKKLRLSPLILIAHGEYSASYETRKHDSTTYEVGTNAPQARRLEFGFETGGTKERAHVRPAMKDSIEPIRENYGEAISEIFK</sequence>
<comment type="caution">
    <text evidence="1">The sequence shown here is derived from an EMBL/GenBank/DDBJ whole genome shotgun (WGS) entry which is preliminary data.</text>
</comment>
<evidence type="ECO:0000313" key="2">
    <source>
        <dbReference type="Proteomes" id="UP000297239"/>
    </source>
</evidence>
<dbReference type="AlphaFoldDB" id="A0A6N4PTC3"/>
<dbReference type="OrthoDB" id="345442at2"/>
<dbReference type="RefSeq" id="WP_135636400.1">
    <property type="nucleotide sequence ID" value="NZ_RQFE01000031.1"/>
</dbReference>
<proteinExistence type="predicted"/>
<organism evidence="1 2">
    <name type="scientific">Leptospira kanakyensis</name>
    <dbReference type="NCBI Taxonomy" id="2484968"/>
    <lineage>
        <taxon>Bacteria</taxon>
        <taxon>Pseudomonadati</taxon>
        <taxon>Spirochaetota</taxon>
        <taxon>Spirochaetia</taxon>
        <taxon>Leptospirales</taxon>
        <taxon>Leptospiraceae</taxon>
        <taxon>Leptospira</taxon>
    </lineage>
</organism>
<dbReference type="Proteomes" id="UP000297239">
    <property type="component" value="Unassembled WGS sequence"/>
</dbReference>